<dbReference type="Proteomes" id="UP000272622">
    <property type="component" value="Chromosome"/>
</dbReference>
<dbReference type="InterPro" id="IPR027417">
    <property type="entry name" value="P-loop_NTPase"/>
</dbReference>
<accession>A0ABN5TI15</accession>
<dbReference type="PROSITE" id="PS50893">
    <property type="entry name" value="ABC_TRANSPORTER_2"/>
    <property type="match status" value="1"/>
</dbReference>
<dbReference type="CDD" id="cd03255">
    <property type="entry name" value="ABC_MJ0796_LolCDE_FtsE"/>
    <property type="match status" value="1"/>
</dbReference>
<evidence type="ECO:0000259" key="5">
    <source>
        <dbReference type="PROSITE" id="PS50893"/>
    </source>
</evidence>
<protein>
    <submittedName>
        <fullName evidence="6">ABC transporter ATP-binding protein</fullName>
    </submittedName>
</protein>
<reference evidence="6 7" key="1">
    <citation type="submission" date="2018-12" db="EMBL/GenBank/DDBJ databases">
        <authorList>
            <person name="Li S."/>
            <person name="Yang R."/>
            <person name="Chen G."/>
            <person name="Zou L."/>
            <person name="Zhang C."/>
            <person name="Chen Y."/>
            <person name="Liu Z."/>
            <person name="Li Y."/>
            <person name="Yan Y."/>
            <person name="Huang M."/>
            <person name="Chen T."/>
        </authorList>
    </citation>
    <scope>NUCLEOTIDE SEQUENCE [LARGE SCALE GENOMIC DNA]</scope>
    <source>
        <strain evidence="6 7">2014</strain>
    </source>
</reference>
<dbReference type="InterPro" id="IPR017911">
    <property type="entry name" value="MacB-like_ATP-bd"/>
</dbReference>
<dbReference type="PANTHER" id="PTHR42798:SF2">
    <property type="entry name" value="ABC TRANSPORTER ATP-BINDING PROTEIN MG467-RELATED"/>
    <property type="match status" value="1"/>
</dbReference>
<organism evidence="6 7">
    <name type="scientific">Pseudomonas oryziphila</name>
    <dbReference type="NCBI Taxonomy" id="2894079"/>
    <lineage>
        <taxon>Bacteria</taxon>
        <taxon>Pseudomonadati</taxon>
        <taxon>Pseudomonadota</taxon>
        <taxon>Gammaproteobacteria</taxon>
        <taxon>Pseudomonadales</taxon>
        <taxon>Pseudomonadaceae</taxon>
        <taxon>Pseudomonas</taxon>
    </lineage>
</organism>
<name>A0ABN5TI15_9PSED</name>
<dbReference type="PROSITE" id="PS00211">
    <property type="entry name" value="ABC_TRANSPORTER_1"/>
    <property type="match status" value="1"/>
</dbReference>
<dbReference type="SMART" id="SM00382">
    <property type="entry name" value="AAA"/>
    <property type="match status" value="1"/>
</dbReference>
<keyword evidence="3" id="KW-0547">Nucleotide-binding</keyword>
<keyword evidence="7" id="KW-1185">Reference proteome</keyword>
<dbReference type="GO" id="GO:0005524">
    <property type="term" value="F:ATP binding"/>
    <property type="evidence" value="ECO:0007669"/>
    <property type="project" value="UniProtKB-KW"/>
</dbReference>
<dbReference type="InterPro" id="IPR017871">
    <property type="entry name" value="ABC_transporter-like_CS"/>
</dbReference>
<dbReference type="InterPro" id="IPR003439">
    <property type="entry name" value="ABC_transporter-like_ATP-bd"/>
</dbReference>
<proteinExistence type="inferred from homology"/>
<dbReference type="Pfam" id="PF00005">
    <property type="entry name" value="ABC_tran"/>
    <property type="match status" value="1"/>
</dbReference>
<dbReference type="InterPro" id="IPR003593">
    <property type="entry name" value="AAA+_ATPase"/>
</dbReference>
<evidence type="ECO:0000256" key="4">
    <source>
        <dbReference type="ARBA" id="ARBA00022840"/>
    </source>
</evidence>
<evidence type="ECO:0000313" key="6">
    <source>
        <dbReference type="EMBL" id="AZL73736.1"/>
    </source>
</evidence>
<evidence type="ECO:0000256" key="1">
    <source>
        <dbReference type="ARBA" id="ARBA00005417"/>
    </source>
</evidence>
<gene>
    <name evidence="6" type="ORF">EI693_11845</name>
</gene>
<feature type="domain" description="ABC transporter" evidence="5">
    <location>
        <begin position="60"/>
        <end position="282"/>
    </location>
</feature>
<sequence length="282" mass="30957">MCNSAMPGWTPCGSMTATLRAMCWHAISACSVPSATACSGAFWRPHSNDRMQPFMDVPLIEIRSLNKRYKSGDGSALVLDDIHLRLPSASMTVVRGMSGSGKTTLLNIIGGLDRGDSGEVRVAGQRLDTLDSAGLGRFRARDVGFIFQFHNLIPTLTVKENVLTGLEPLRRLTAEDHQLALHYLDKVGLAEYAERFPARLSGGQQQRVAIARALIKEPALILADEPTGSLDEQTGMQVFELLRQMREHKRVTVVLVTHNPSLGEHADLVFDMRDGRLQAVAR</sequence>
<evidence type="ECO:0000256" key="3">
    <source>
        <dbReference type="ARBA" id="ARBA00022741"/>
    </source>
</evidence>
<dbReference type="EMBL" id="CP034337">
    <property type="protein sequence ID" value="AZL73736.1"/>
    <property type="molecule type" value="Genomic_DNA"/>
</dbReference>
<keyword evidence="2" id="KW-0813">Transport</keyword>
<evidence type="ECO:0000256" key="2">
    <source>
        <dbReference type="ARBA" id="ARBA00022448"/>
    </source>
</evidence>
<dbReference type="Gene3D" id="3.40.50.300">
    <property type="entry name" value="P-loop containing nucleotide triphosphate hydrolases"/>
    <property type="match status" value="1"/>
</dbReference>
<evidence type="ECO:0000313" key="7">
    <source>
        <dbReference type="Proteomes" id="UP000272622"/>
    </source>
</evidence>
<dbReference type="PANTHER" id="PTHR42798">
    <property type="entry name" value="LIPOPROTEIN-RELEASING SYSTEM ATP-BINDING PROTEIN LOLD"/>
    <property type="match status" value="1"/>
</dbReference>
<keyword evidence="4 6" id="KW-0067">ATP-binding</keyword>
<dbReference type="SUPFAM" id="SSF52540">
    <property type="entry name" value="P-loop containing nucleoside triphosphate hydrolases"/>
    <property type="match status" value="1"/>
</dbReference>
<comment type="similarity">
    <text evidence="1">Belongs to the ABC transporter superfamily.</text>
</comment>